<feature type="transmembrane region" description="Helical" evidence="1">
    <location>
        <begin position="21"/>
        <end position="41"/>
    </location>
</feature>
<proteinExistence type="predicted"/>
<comment type="caution">
    <text evidence="2">The sequence shown here is derived from an EMBL/GenBank/DDBJ whole genome shotgun (WGS) entry which is preliminary data.</text>
</comment>
<accession>A0ABW0QH90</accession>
<name>A0ABW0QH90_9BURK</name>
<evidence type="ECO:0000313" key="3">
    <source>
        <dbReference type="Proteomes" id="UP001596084"/>
    </source>
</evidence>
<keyword evidence="1" id="KW-0812">Transmembrane</keyword>
<dbReference type="Pfam" id="PF16074">
    <property type="entry name" value="PilW"/>
    <property type="match status" value="1"/>
</dbReference>
<dbReference type="InterPro" id="IPR032092">
    <property type="entry name" value="PilW"/>
</dbReference>
<keyword evidence="1" id="KW-0472">Membrane</keyword>
<organism evidence="2 3">
    <name type="scientific">Polaromonas jejuensis</name>
    <dbReference type="NCBI Taxonomy" id="457502"/>
    <lineage>
        <taxon>Bacteria</taxon>
        <taxon>Pseudomonadati</taxon>
        <taxon>Pseudomonadota</taxon>
        <taxon>Betaproteobacteria</taxon>
        <taxon>Burkholderiales</taxon>
        <taxon>Comamonadaceae</taxon>
        <taxon>Polaromonas</taxon>
    </lineage>
</organism>
<keyword evidence="3" id="KW-1185">Reference proteome</keyword>
<dbReference type="Proteomes" id="UP001596084">
    <property type="component" value="Unassembled WGS sequence"/>
</dbReference>
<keyword evidence="1" id="KW-1133">Transmembrane helix</keyword>
<protein>
    <submittedName>
        <fullName evidence="2">PilW family protein</fullName>
    </submittedName>
</protein>
<dbReference type="RefSeq" id="WP_068832105.1">
    <property type="nucleotide sequence ID" value="NZ_JBHSMX010000066.1"/>
</dbReference>
<dbReference type="Pfam" id="PF07963">
    <property type="entry name" value="N_methyl"/>
    <property type="match status" value="1"/>
</dbReference>
<dbReference type="NCBIfam" id="TIGR02532">
    <property type="entry name" value="IV_pilin_GFxxxE"/>
    <property type="match status" value="1"/>
</dbReference>
<dbReference type="PROSITE" id="PS00409">
    <property type="entry name" value="PROKAR_NTER_METHYL"/>
    <property type="match status" value="1"/>
</dbReference>
<dbReference type="InterPro" id="IPR012902">
    <property type="entry name" value="N_methyl_site"/>
</dbReference>
<evidence type="ECO:0000313" key="2">
    <source>
        <dbReference type="EMBL" id="MFC5523961.1"/>
    </source>
</evidence>
<sequence length="342" mass="36451">MMPRRFPHAGRNQHGLTLIELLVALGLGLLVVVIAATALLLGQQGYRSVDATTQLRDRERFATDLLARVIIQSGYQDLGAANVSLRSTATLLGNDPEPDIYGWNNAVYKQPDNLILSESTKIVTGNRPGSCTVNDTSCKNGSDVLVVRYQGVNSPTNAAKPDNTMINCMGQGEAGLTNGDLNDRAVSMFHVTRGTHGEPALSCSYYNFATGLWIAPAPIIEGVESFQVLFGTDGVSPSLAPSATAVQDTVADRWLRADQLTVAGNAAATRENWRRVRAVRVGLVMRGPVGSAQQATTATLTPLGGLYASTNDTGSTLSAAADGRLRLQSTFTVHLRNDLTLR</sequence>
<reference evidence="3" key="1">
    <citation type="journal article" date="2019" name="Int. J. Syst. Evol. Microbiol.">
        <title>The Global Catalogue of Microorganisms (GCM) 10K type strain sequencing project: providing services to taxonomists for standard genome sequencing and annotation.</title>
        <authorList>
            <consortium name="The Broad Institute Genomics Platform"/>
            <consortium name="The Broad Institute Genome Sequencing Center for Infectious Disease"/>
            <person name="Wu L."/>
            <person name="Ma J."/>
        </authorList>
    </citation>
    <scope>NUCLEOTIDE SEQUENCE [LARGE SCALE GENOMIC DNA]</scope>
    <source>
        <strain evidence="3">CGMCC 4.7277</strain>
    </source>
</reference>
<dbReference type="EMBL" id="JBHSMX010000066">
    <property type="protein sequence ID" value="MFC5523961.1"/>
    <property type="molecule type" value="Genomic_DNA"/>
</dbReference>
<evidence type="ECO:0000256" key="1">
    <source>
        <dbReference type="SAM" id="Phobius"/>
    </source>
</evidence>
<gene>
    <name evidence="2" type="ORF">ACFPP7_24080</name>
</gene>